<dbReference type="EMBL" id="LVXG01000015">
    <property type="protein sequence ID" value="OQP49378.1"/>
    <property type="molecule type" value="Genomic_DNA"/>
</dbReference>
<evidence type="ECO:0000256" key="5">
    <source>
        <dbReference type="ARBA" id="ARBA00022729"/>
    </source>
</evidence>
<gene>
    <name evidence="13" type="ORF">A4H97_29000</name>
</gene>
<dbReference type="InterPro" id="IPR017853">
    <property type="entry name" value="GH"/>
</dbReference>
<evidence type="ECO:0000256" key="6">
    <source>
        <dbReference type="ARBA" id="ARBA00022764"/>
    </source>
</evidence>
<evidence type="ECO:0000256" key="9">
    <source>
        <dbReference type="ARBA" id="ARBA00067498"/>
    </source>
</evidence>
<dbReference type="SUPFAM" id="SSF51445">
    <property type="entry name" value="(Trans)glycosidases"/>
    <property type="match status" value="1"/>
</dbReference>
<evidence type="ECO:0000256" key="4">
    <source>
        <dbReference type="ARBA" id="ARBA00012744"/>
    </source>
</evidence>
<dbReference type="SUPFAM" id="SSF52279">
    <property type="entry name" value="Beta-D-glucan exohydrolase, C-terminal domain"/>
    <property type="match status" value="1"/>
</dbReference>
<dbReference type="GO" id="GO:0009251">
    <property type="term" value="P:glucan catabolic process"/>
    <property type="evidence" value="ECO:0007669"/>
    <property type="project" value="TreeGrafter"/>
</dbReference>
<dbReference type="Pfam" id="PF14310">
    <property type="entry name" value="Fn3-like"/>
    <property type="match status" value="1"/>
</dbReference>
<evidence type="ECO:0000313" key="14">
    <source>
        <dbReference type="Proteomes" id="UP000192610"/>
    </source>
</evidence>
<evidence type="ECO:0000313" key="13">
    <source>
        <dbReference type="EMBL" id="OQP49378.1"/>
    </source>
</evidence>
<keyword evidence="14" id="KW-1185">Reference proteome</keyword>
<comment type="similarity">
    <text evidence="3 10">Belongs to the glycosyl hydrolase 3 family.</text>
</comment>
<dbReference type="FunFam" id="3.40.50.1700:FF:000004">
    <property type="entry name" value="Periplasmic beta-glucosidase"/>
    <property type="match status" value="1"/>
</dbReference>
<evidence type="ECO:0000256" key="7">
    <source>
        <dbReference type="ARBA" id="ARBA00022801"/>
    </source>
</evidence>
<dbReference type="EC" id="3.2.1.21" evidence="4"/>
<keyword evidence="7 10" id="KW-0378">Hydrolase</keyword>
<protein>
    <recommendedName>
        <fullName evidence="9">Periplasmic beta-glucosidase</fullName>
        <ecNumber evidence="4">3.2.1.21</ecNumber>
    </recommendedName>
</protein>
<dbReference type="PRINTS" id="PR00133">
    <property type="entry name" value="GLHYDRLASE3"/>
</dbReference>
<dbReference type="GO" id="GO:0042597">
    <property type="term" value="C:periplasmic space"/>
    <property type="evidence" value="ECO:0007669"/>
    <property type="project" value="UniProtKB-SubCell"/>
</dbReference>
<accession>A0A1V9ETA1</accession>
<proteinExistence type="inferred from homology"/>
<evidence type="ECO:0000256" key="2">
    <source>
        <dbReference type="ARBA" id="ARBA00004418"/>
    </source>
</evidence>
<name>A0A1V9ETA1_9BACT</name>
<dbReference type="InterPro" id="IPR013783">
    <property type="entry name" value="Ig-like_fold"/>
</dbReference>
<dbReference type="InterPro" id="IPR001764">
    <property type="entry name" value="Glyco_hydro_3_N"/>
</dbReference>
<dbReference type="InterPro" id="IPR036962">
    <property type="entry name" value="Glyco_hydro_3_N_sf"/>
</dbReference>
<keyword evidence="6" id="KW-0574">Periplasm</keyword>
<dbReference type="FunFam" id="3.20.20.300:FF:000005">
    <property type="entry name" value="Periplasmic beta-glucosidase"/>
    <property type="match status" value="1"/>
</dbReference>
<dbReference type="InterPro" id="IPR036881">
    <property type="entry name" value="Glyco_hydro_3_C_sf"/>
</dbReference>
<dbReference type="PANTHER" id="PTHR30620">
    <property type="entry name" value="PERIPLASMIC BETA-GLUCOSIDASE-RELATED"/>
    <property type="match status" value="1"/>
</dbReference>
<feature type="signal peptide" evidence="11">
    <location>
        <begin position="1"/>
        <end position="19"/>
    </location>
</feature>
<organism evidence="13 14">
    <name type="scientific">Niastella yeongjuensis</name>
    <dbReference type="NCBI Taxonomy" id="354355"/>
    <lineage>
        <taxon>Bacteria</taxon>
        <taxon>Pseudomonadati</taxon>
        <taxon>Bacteroidota</taxon>
        <taxon>Chitinophagia</taxon>
        <taxon>Chitinophagales</taxon>
        <taxon>Chitinophagaceae</taxon>
        <taxon>Niastella</taxon>
    </lineage>
</organism>
<sequence>MRRTVLTIVTLSFLLQATAQTSDAKMKAYVASLMSKMTLDEKIGQLNLVTPGSGVPTGSVVSRGVEDNIRKGRVGGLFGIFGPDKIRQAQTLAVKESRLHIPLIFGLDVIHGHKTIFPVPLGLSCSWDTTLIERTARIAAIEASADGLCWVYSPMVDIARDPRWGRIAEGSGEDPYLGSKIARAMVKGYQGTDLSKDNTVMACVKHFALYGAAEAGRDYNTTDMSRIRMYNEYLPPYKAAVDAGVGSVMSSFNEIDGIPATGNHWLLTELLRNKWGFKGFVVSDYTSVNEMIAHGMGDLSTVSALALKAGLDMDMVGEGFLTTLQNSLKAGKVTPKEINDACQRVLEAKYKLGLFDDPFRYINESRPDKEILTAQNRQAARETAARSMVLLKNERQTLPLKKSGTIALIGPLADNHAEMLGTWAVSGDKTKSVSIQEGFKNVAGSVQMLFAKGSNITDDTAFAKRISPFGKPTEIDPRTPEVMIQEAVDAAGKADVVVAVVGEAAEMSGESSSRTSLDLPGSQRRLIEALVKTGKPLVVVLMNGRPLTIPWLDEQAPAIVEAWFAGTEAGNAIADVLFGSYNPSGKLTTSFPRNVGQIPIYYNHKNTGRPYEGGNPKFKSDYLDVDNSPLYPFGYGLSYTTFTYDTIQLSQNTIRPGQPITATVLVKNTGNMAGEETVQLYIRDLVGSVTRPVKELKGFQKIKLNAGEMKKVEFTISENDLRFYNSELKYVSEPGEFKLFIGTNSRDVKEAGFRLEK</sequence>
<feature type="chain" id="PRO_5010746248" description="Periplasmic beta-glucosidase" evidence="11">
    <location>
        <begin position="20"/>
        <end position="757"/>
    </location>
</feature>
<dbReference type="PANTHER" id="PTHR30620:SF16">
    <property type="entry name" value="LYSOSOMAL BETA GLUCOSIDASE"/>
    <property type="match status" value="1"/>
</dbReference>
<dbReference type="Gene3D" id="2.60.40.10">
    <property type="entry name" value="Immunoglobulins"/>
    <property type="match status" value="1"/>
</dbReference>
<feature type="domain" description="Fibronectin type III-like" evidence="12">
    <location>
        <begin position="676"/>
        <end position="745"/>
    </location>
</feature>
<evidence type="ECO:0000259" key="12">
    <source>
        <dbReference type="SMART" id="SM01217"/>
    </source>
</evidence>
<dbReference type="GO" id="GO:0008422">
    <property type="term" value="F:beta-glucosidase activity"/>
    <property type="evidence" value="ECO:0007669"/>
    <property type="project" value="UniProtKB-EC"/>
</dbReference>
<dbReference type="OrthoDB" id="721009at2"/>
<dbReference type="InterPro" id="IPR002772">
    <property type="entry name" value="Glyco_hydro_3_C"/>
</dbReference>
<comment type="subcellular location">
    <subcellularLocation>
        <location evidence="2">Periplasm</location>
    </subcellularLocation>
</comment>
<dbReference type="Gene3D" id="3.40.50.1700">
    <property type="entry name" value="Glycoside hydrolase family 3 C-terminal domain"/>
    <property type="match status" value="1"/>
</dbReference>
<evidence type="ECO:0000256" key="3">
    <source>
        <dbReference type="ARBA" id="ARBA00005336"/>
    </source>
</evidence>
<dbReference type="RefSeq" id="WP_081200404.1">
    <property type="nucleotide sequence ID" value="NZ_FOCZ01000017.1"/>
</dbReference>
<dbReference type="Pfam" id="PF01915">
    <property type="entry name" value="Glyco_hydro_3_C"/>
    <property type="match status" value="1"/>
</dbReference>
<dbReference type="Pfam" id="PF00933">
    <property type="entry name" value="Glyco_hydro_3"/>
    <property type="match status" value="1"/>
</dbReference>
<reference evidence="14" key="1">
    <citation type="submission" date="2016-04" db="EMBL/GenBank/DDBJ databases">
        <authorList>
            <person name="Chen L."/>
            <person name="Zhuang W."/>
            <person name="Wang G."/>
        </authorList>
    </citation>
    <scope>NUCLEOTIDE SEQUENCE [LARGE SCALE GENOMIC DNA]</scope>
    <source>
        <strain evidence="14">17621</strain>
    </source>
</reference>
<dbReference type="PROSITE" id="PS00775">
    <property type="entry name" value="GLYCOSYL_HYDROL_F3"/>
    <property type="match status" value="1"/>
</dbReference>
<dbReference type="Proteomes" id="UP000192610">
    <property type="component" value="Unassembled WGS sequence"/>
</dbReference>
<dbReference type="InterPro" id="IPR019800">
    <property type="entry name" value="Glyco_hydro_3_AS"/>
</dbReference>
<evidence type="ECO:0000256" key="1">
    <source>
        <dbReference type="ARBA" id="ARBA00000448"/>
    </source>
</evidence>
<evidence type="ECO:0000256" key="11">
    <source>
        <dbReference type="SAM" id="SignalP"/>
    </source>
</evidence>
<evidence type="ECO:0000256" key="8">
    <source>
        <dbReference type="ARBA" id="ARBA00023295"/>
    </source>
</evidence>
<dbReference type="InterPro" id="IPR051915">
    <property type="entry name" value="Cellulose_Degrad_GH3"/>
</dbReference>
<dbReference type="FunFam" id="2.60.40.10:FF:000495">
    <property type="entry name" value="Periplasmic beta-glucosidase"/>
    <property type="match status" value="1"/>
</dbReference>
<keyword evidence="8 10" id="KW-0326">Glycosidase</keyword>
<dbReference type="SMART" id="SM01217">
    <property type="entry name" value="Fn3_like"/>
    <property type="match status" value="1"/>
</dbReference>
<dbReference type="NCBIfam" id="NF011678">
    <property type="entry name" value="PRK15098.1"/>
    <property type="match status" value="1"/>
</dbReference>
<dbReference type="STRING" id="354355.SAMN05660816_06141"/>
<evidence type="ECO:0000256" key="10">
    <source>
        <dbReference type="RuleBase" id="RU361161"/>
    </source>
</evidence>
<keyword evidence="5 11" id="KW-0732">Signal</keyword>
<dbReference type="InterPro" id="IPR026891">
    <property type="entry name" value="Fn3-like"/>
</dbReference>
<comment type="caution">
    <text evidence="13">The sequence shown here is derived from an EMBL/GenBank/DDBJ whole genome shotgun (WGS) entry which is preliminary data.</text>
</comment>
<comment type="catalytic activity">
    <reaction evidence="1">
        <text>Hydrolysis of terminal, non-reducing beta-D-glucosyl residues with release of beta-D-glucose.</text>
        <dbReference type="EC" id="3.2.1.21"/>
    </reaction>
</comment>
<dbReference type="AlphaFoldDB" id="A0A1V9ETA1"/>
<dbReference type="Gene3D" id="3.20.20.300">
    <property type="entry name" value="Glycoside hydrolase, family 3, N-terminal domain"/>
    <property type="match status" value="1"/>
</dbReference>